<accession>A0ABU1UVR2</accession>
<protein>
    <submittedName>
        <fullName evidence="2">Uncharacterized protein</fullName>
    </submittedName>
</protein>
<organism evidence="2 3">
    <name type="scientific">Cellvibrio fibrivorans</name>
    <dbReference type="NCBI Taxonomy" id="126350"/>
    <lineage>
        <taxon>Bacteria</taxon>
        <taxon>Pseudomonadati</taxon>
        <taxon>Pseudomonadota</taxon>
        <taxon>Gammaproteobacteria</taxon>
        <taxon>Cellvibrionales</taxon>
        <taxon>Cellvibrionaceae</taxon>
        <taxon>Cellvibrio</taxon>
    </lineage>
</organism>
<dbReference type="EMBL" id="JAVDVX010000002">
    <property type="protein sequence ID" value="MDR7089212.1"/>
    <property type="molecule type" value="Genomic_DNA"/>
</dbReference>
<feature type="transmembrane region" description="Helical" evidence="1">
    <location>
        <begin position="6"/>
        <end position="24"/>
    </location>
</feature>
<gene>
    <name evidence="2" type="ORF">J2X05_001218</name>
</gene>
<keyword evidence="1" id="KW-1133">Transmembrane helix</keyword>
<comment type="caution">
    <text evidence="2">The sequence shown here is derived from an EMBL/GenBank/DDBJ whole genome shotgun (WGS) entry which is preliminary data.</text>
</comment>
<keyword evidence="1" id="KW-0472">Membrane</keyword>
<proteinExistence type="predicted"/>
<evidence type="ECO:0000313" key="3">
    <source>
        <dbReference type="Proteomes" id="UP001253595"/>
    </source>
</evidence>
<feature type="transmembrane region" description="Helical" evidence="1">
    <location>
        <begin position="44"/>
        <end position="65"/>
    </location>
</feature>
<dbReference type="Proteomes" id="UP001253595">
    <property type="component" value="Unassembled WGS sequence"/>
</dbReference>
<evidence type="ECO:0000313" key="2">
    <source>
        <dbReference type="EMBL" id="MDR7089212.1"/>
    </source>
</evidence>
<reference evidence="2 3" key="1">
    <citation type="submission" date="2023-07" db="EMBL/GenBank/DDBJ databases">
        <title>Sorghum-associated microbial communities from plants grown in Nebraska, USA.</title>
        <authorList>
            <person name="Schachtman D."/>
        </authorList>
    </citation>
    <scope>NUCLEOTIDE SEQUENCE [LARGE SCALE GENOMIC DNA]</scope>
    <source>
        <strain evidence="2 3">BE190</strain>
    </source>
</reference>
<dbReference type="RefSeq" id="WP_310070035.1">
    <property type="nucleotide sequence ID" value="NZ_JAVDVX010000002.1"/>
</dbReference>
<name>A0ABU1UVR2_9GAMM</name>
<sequence length="66" mass="7429">MKAELFNQYALHWAGGFLLIYVLAQLLVSKHPRFQFLSPIQKSVLVKLIAIGGFGLAYVFVQFMVG</sequence>
<keyword evidence="1" id="KW-0812">Transmembrane</keyword>
<evidence type="ECO:0000256" key="1">
    <source>
        <dbReference type="SAM" id="Phobius"/>
    </source>
</evidence>
<keyword evidence="3" id="KW-1185">Reference proteome</keyword>